<dbReference type="EMBL" id="JH159153">
    <property type="protein sequence ID" value="EGZ20651.1"/>
    <property type="molecule type" value="Genomic_DNA"/>
</dbReference>
<proteinExistence type="predicted"/>
<gene>
    <name evidence="2" type="ORF">PHYSODRAFT_328741</name>
</gene>
<dbReference type="InParanoid" id="G4ZBN7"/>
<dbReference type="Proteomes" id="UP000002640">
    <property type="component" value="Unassembled WGS sequence"/>
</dbReference>
<reference evidence="2 3" key="1">
    <citation type="journal article" date="2006" name="Science">
        <title>Phytophthora genome sequences uncover evolutionary origins and mechanisms of pathogenesis.</title>
        <authorList>
            <person name="Tyler B.M."/>
            <person name="Tripathy S."/>
            <person name="Zhang X."/>
            <person name="Dehal P."/>
            <person name="Jiang R.H."/>
            <person name="Aerts A."/>
            <person name="Arredondo F.D."/>
            <person name="Baxter L."/>
            <person name="Bensasson D."/>
            <person name="Beynon J.L."/>
            <person name="Chapman J."/>
            <person name="Damasceno C.M."/>
            <person name="Dorrance A.E."/>
            <person name="Dou D."/>
            <person name="Dickerman A.W."/>
            <person name="Dubchak I.L."/>
            <person name="Garbelotto M."/>
            <person name="Gijzen M."/>
            <person name="Gordon S.G."/>
            <person name="Govers F."/>
            <person name="Grunwald N.J."/>
            <person name="Huang W."/>
            <person name="Ivors K.L."/>
            <person name="Jones R.W."/>
            <person name="Kamoun S."/>
            <person name="Krampis K."/>
            <person name="Lamour K.H."/>
            <person name="Lee M.K."/>
            <person name="McDonald W.H."/>
            <person name="Medina M."/>
            <person name="Meijer H.J."/>
            <person name="Nordberg E.K."/>
            <person name="Maclean D.J."/>
            <person name="Ospina-Giraldo M.D."/>
            <person name="Morris P.F."/>
            <person name="Phuntumart V."/>
            <person name="Putnam N.H."/>
            <person name="Rash S."/>
            <person name="Rose J.K."/>
            <person name="Sakihama Y."/>
            <person name="Salamov A.A."/>
            <person name="Savidor A."/>
            <person name="Scheuring C.F."/>
            <person name="Smith B.M."/>
            <person name="Sobral B.W."/>
            <person name="Terry A."/>
            <person name="Torto-Alalibo T.A."/>
            <person name="Win J."/>
            <person name="Xu Z."/>
            <person name="Zhang H."/>
            <person name="Grigoriev I.V."/>
            <person name="Rokhsar D.S."/>
            <person name="Boore J.L."/>
        </authorList>
    </citation>
    <scope>NUCLEOTIDE SEQUENCE [LARGE SCALE GENOMIC DNA]</scope>
    <source>
        <strain evidence="2 3">P6497</strain>
    </source>
</reference>
<evidence type="ECO:0000256" key="1">
    <source>
        <dbReference type="SAM" id="MobiDB-lite"/>
    </source>
</evidence>
<name>G4ZBN7_PHYSP</name>
<dbReference type="GeneID" id="20645836"/>
<feature type="region of interest" description="Disordered" evidence="1">
    <location>
        <begin position="94"/>
        <end position="157"/>
    </location>
</feature>
<keyword evidence="3" id="KW-1185">Reference proteome</keyword>
<sequence length="291" mass="30776">MAAQDKTAAPWRIDGGKEENRSERQEAADRRWGDGEGAAKSTAKGTIVTTTASGEVGLSRNAVTTAHAFEDIRQHDAAARFAKVVRVHAASSTVELLHEGTTSARTARRRDDQERGSSASRSAAVAANNKVTDTASTTPPPSRATTPEASASPTARAAVMRPKIVAVNCKVALVTVDTTGSETTKAKGKKVGGCAWLQDRTLSKLKKRGVCQATCSKWPTNAGESGGPVLGFHMRVTATDKMQPKPPSNTVMTSLVGPRSRLANSNEMDRSGRTLDYACCNNRHDCRGTAS</sequence>
<feature type="compositionally biased region" description="Low complexity" evidence="1">
    <location>
        <begin position="117"/>
        <end position="157"/>
    </location>
</feature>
<organism evidence="2 3">
    <name type="scientific">Phytophthora sojae (strain P6497)</name>
    <name type="common">Soybean stem and root rot agent</name>
    <name type="synonym">Phytophthora megasperma f. sp. glycines</name>
    <dbReference type="NCBI Taxonomy" id="1094619"/>
    <lineage>
        <taxon>Eukaryota</taxon>
        <taxon>Sar</taxon>
        <taxon>Stramenopiles</taxon>
        <taxon>Oomycota</taxon>
        <taxon>Peronosporomycetes</taxon>
        <taxon>Peronosporales</taxon>
        <taxon>Peronosporaceae</taxon>
        <taxon>Phytophthora</taxon>
    </lineage>
</organism>
<dbReference type="KEGG" id="psoj:PHYSODRAFT_328741"/>
<evidence type="ECO:0000313" key="3">
    <source>
        <dbReference type="Proteomes" id="UP000002640"/>
    </source>
</evidence>
<dbReference type="AlphaFoldDB" id="G4ZBN7"/>
<evidence type="ECO:0000313" key="2">
    <source>
        <dbReference type="EMBL" id="EGZ20651.1"/>
    </source>
</evidence>
<protein>
    <submittedName>
        <fullName evidence="2">Uncharacterized protein</fullName>
    </submittedName>
</protein>
<feature type="compositionally biased region" description="Basic and acidic residues" evidence="1">
    <location>
        <begin position="14"/>
        <end position="34"/>
    </location>
</feature>
<dbReference type="RefSeq" id="XP_009523368.1">
    <property type="nucleotide sequence ID" value="XM_009525073.1"/>
</dbReference>
<feature type="region of interest" description="Disordered" evidence="1">
    <location>
        <begin position="1"/>
        <end position="44"/>
    </location>
</feature>
<accession>G4ZBN7</accession>